<dbReference type="PANTHER" id="PTHR13060:SF0">
    <property type="entry name" value="PROTEIN ECDYSONELESS HOMOLOG"/>
    <property type="match status" value="1"/>
</dbReference>
<protein>
    <submittedName>
        <fullName evidence="2">Uncharacterized protein</fullName>
    </submittedName>
</protein>
<evidence type="ECO:0000256" key="1">
    <source>
        <dbReference type="SAM" id="MobiDB-lite"/>
    </source>
</evidence>
<reference evidence="2" key="1">
    <citation type="journal article" date="2023" name="Science">
        <title>Genome structures resolve the early diversification of teleost fishes.</title>
        <authorList>
            <person name="Parey E."/>
            <person name="Louis A."/>
            <person name="Montfort J."/>
            <person name="Bouchez O."/>
            <person name="Roques C."/>
            <person name="Iampietro C."/>
            <person name="Lluch J."/>
            <person name="Castinel A."/>
            <person name="Donnadieu C."/>
            <person name="Desvignes T."/>
            <person name="Floi Bucao C."/>
            <person name="Jouanno E."/>
            <person name="Wen M."/>
            <person name="Mejri S."/>
            <person name="Dirks R."/>
            <person name="Jansen H."/>
            <person name="Henkel C."/>
            <person name="Chen W.J."/>
            <person name="Zahm M."/>
            <person name="Cabau C."/>
            <person name="Klopp C."/>
            <person name="Thompson A.W."/>
            <person name="Robinson-Rechavi M."/>
            <person name="Braasch I."/>
            <person name="Lecointre G."/>
            <person name="Bobe J."/>
            <person name="Postlethwait J.H."/>
            <person name="Berthelot C."/>
            <person name="Roest Crollius H."/>
            <person name="Guiguen Y."/>
        </authorList>
    </citation>
    <scope>NUCLEOTIDE SEQUENCE</scope>
    <source>
        <strain evidence="2">NC1722</strain>
    </source>
</reference>
<sequence>MKNFINTMSSHEGAELPWSHSNQPFSFDPNSMASALERLLGNPGQELDSDDLEDDDDDDDDDDENDDDDDDEDEGPVESACRGAGPGGEAGVEALGSLRRYMEEMDQELQGTNIGHSFTQSQGGGGAGPAKGAVPPQGSDSPRPEEEEELVPLDVDLNLITNLLQSLSSQAGLAGPASNLLQSLGLHLPPDADP</sequence>
<dbReference type="SUPFAM" id="SSF48371">
    <property type="entry name" value="ARM repeat"/>
    <property type="match status" value="1"/>
</dbReference>
<evidence type="ECO:0000313" key="2">
    <source>
        <dbReference type="EMBL" id="KAJ8391765.1"/>
    </source>
</evidence>
<dbReference type="EMBL" id="JAINUG010000153">
    <property type="protein sequence ID" value="KAJ8391765.1"/>
    <property type="molecule type" value="Genomic_DNA"/>
</dbReference>
<dbReference type="InterPro" id="IPR010770">
    <property type="entry name" value="Ecd"/>
</dbReference>
<feature type="compositionally biased region" description="Polar residues" evidence="1">
    <location>
        <begin position="109"/>
        <end position="119"/>
    </location>
</feature>
<gene>
    <name evidence="2" type="ORF">AAFF_G00085370</name>
</gene>
<name>A0AAD7RWY2_9TELE</name>
<feature type="compositionally biased region" description="Polar residues" evidence="1">
    <location>
        <begin position="19"/>
        <end position="33"/>
    </location>
</feature>
<keyword evidence="3" id="KW-1185">Reference proteome</keyword>
<accession>A0AAD7RWY2</accession>
<organism evidence="2 3">
    <name type="scientific">Aldrovandia affinis</name>
    <dbReference type="NCBI Taxonomy" id="143900"/>
    <lineage>
        <taxon>Eukaryota</taxon>
        <taxon>Metazoa</taxon>
        <taxon>Chordata</taxon>
        <taxon>Craniata</taxon>
        <taxon>Vertebrata</taxon>
        <taxon>Euteleostomi</taxon>
        <taxon>Actinopterygii</taxon>
        <taxon>Neopterygii</taxon>
        <taxon>Teleostei</taxon>
        <taxon>Notacanthiformes</taxon>
        <taxon>Halosauridae</taxon>
        <taxon>Aldrovandia</taxon>
    </lineage>
</organism>
<dbReference type="Proteomes" id="UP001221898">
    <property type="component" value="Unassembled WGS sequence"/>
</dbReference>
<proteinExistence type="predicted"/>
<dbReference type="Pfam" id="PF07093">
    <property type="entry name" value="SGT1"/>
    <property type="match status" value="1"/>
</dbReference>
<comment type="caution">
    <text evidence="2">The sequence shown here is derived from an EMBL/GenBank/DDBJ whole genome shotgun (WGS) entry which is preliminary data.</text>
</comment>
<dbReference type="AlphaFoldDB" id="A0AAD7RWY2"/>
<feature type="compositionally biased region" description="Polar residues" evidence="1">
    <location>
        <begin position="1"/>
        <end position="10"/>
    </location>
</feature>
<dbReference type="InterPro" id="IPR016024">
    <property type="entry name" value="ARM-type_fold"/>
</dbReference>
<evidence type="ECO:0000313" key="3">
    <source>
        <dbReference type="Proteomes" id="UP001221898"/>
    </source>
</evidence>
<feature type="region of interest" description="Disordered" evidence="1">
    <location>
        <begin position="1"/>
        <end position="153"/>
    </location>
</feature>
<dbReference type="PANTHER" id="PTHR13060">
    <property type="entry name" value="SGT1 PROTEIN HSGT1 SUPPRESSOR OF GCR2"/>
    <property type="match status" value="1"/>
</dbReference>
<dbReference type="GO" id="GO:0005634">
    <property type="term" value="C:nucleus"/>
    <property type="evidence" value="ECO:0007669"/>
    <property type="project" value="TreeGrafter"/>
</dbReference>
<feature type="compositionally biased region" description="Acidic residues" evidence="1">
    <location>
        <begin position="47"/>
        <end position="76"/>
    </location>
</feature>